<keyword evidence="2" id="KW-1185">Reference proteome</keyword>
<proteinExistence type="predicted"/>
<dbReference type="Proteomes" id="UP001060085">
    <property type="component" value="Linkage Group LG01"/>
</dbReference>
<accession>A0ACC0CFK7</accession>
<reference evidence="2" key="1">
    <citation type="journal article" date="2023" name="Nat. Plants">
        <title>Single-cell RNA sequencing provides a high-resolution roadmap for understanding the multicellular compartmentation of specialized metabolism.</title>
        <authorList>
            <person name="Sun S."/>
            <person name="Shen X."/>
            <person name="Li Y."/>
            <person name="Li Y."/>
            <person name="Wang S."/>
            <person name="Li R."/>
            <person name="Zhang H."/>
            <person name="Shen G."/>
            <person name="Guo B."/>
            <person name="Wei J."/>
            <person name="Xu J."/>
            <person name="St-Pierre B."/>
            <person name="Chen S."/>
            <person name="Sun C."/>
        </authorList>
    </citation>
    <scope>NUCLEOTIDE SEQUENCE [LARGE SCALE GENOMIC DNA]</scope>
</reference>
<dbReference type="EMBL" id="CM044701">
    <property type="protein sequence ID" value="KAI5683642.1"/>
    <property type="molecule type" value="Genomic_DNA"/>
</dbReference>
<sequence length="262" mass="27944">MSSLIKNMKLENKVAIITGGASGIGEETARRFAEHGARAVVIADIQEEKGLLVAKSIGLHRCAFVKCDVTDEKQVESLIQSTVSRYGQIDVVFSNAGICSISKQDILDFDFADYETLFAINVRGMIACVKHAGRAMEKSGGKGSIICTASVMANSGAAMKIDYTMSKHAVLGLVRCASKGLGQYGIRVNCVSPAATATPLTSKAMNMSHEEVEKHFESFSTLKIGAPLQVKNVADAVLFLASEDSEFVTGHNLVVDGGYNPF</sequence>
<comment type="caution">
    <text evidence="1">The sequence shown here is derived from an EMBL/GenBank/DDBJ whole genome shotgun (WGS) entry which is preliminary data.</text>
</comment>
<organism evidence="1 2">
    <name type="scientific">Catharanthus roseus</name>
    <name type="common">Madagascar periwinkle</name>
    <name type="synonym">Vinca rosea</name>
    <dbReference type="NCBI Taxonomy" id="4058"/>
    <lineage>
        <taxon>Eukaryota</taxon>
        <taxon>Viridiplantae</taxon>
        <taxon>Streptophyta</taxon>
        <taxon>Embryophyta</taxon>
        <taxon>Tracheophyta</taxon>
        <taxon>Spermatophyta</taxon>
        <taxon>Magnoliopsida</taxon>
        <taxon>eudicotyledons</taxon>
        <taxon>Gunneridae</taxon>
        <taxon>Pentapetalae</taxon>
        <taxon>asterids</taxon>
        <taxon>lamiids</taxon>
        <taxon>Gentianales</taxon>
        <taxon>Apocynaceae</taxon>
        <taxon>Rauvolfioideae</taxon>
        <taxon>Vinceae</taxon>
        <taxon>Catharanthinae</taxon>
        <taxon>Catharanthus</taxon>
    </lineage>
</organism>
<gene>
    <name evidence="1" type="ORF">M9H77_04870</name>
</gene>
<evidence type="ECO:0000313" key="1">
    <source>
        <dbReference type="EMBL" id="KAI5683642.1"/>
    </source>
</evidence>
<evidence type="ECO:0000313" key="2">
    <source>
        <dbReference type="Proteomes" id="UP001060085"/>
    </source>
</evidence>
<protein>
    <submittedName>
        <fullName evidence="1">Uncharacterized protein</fullName>
    </submittedName>
</protein>
<name>A0ACC0CFK7_CATRO</name>